<reference evidence="2 3" key="1">
    <citation type="submission" date="2018-09" db="EMBL/GenBank/DDBJ databases">
        <title>Novel species of Cryobacterium.</title>
        <authorList>
            <person name="Liu Q."/>
            <person name="Xin Y.-H."/>
        </authorList>
    </citation>
    <scope>NUCLEOTIDE SEQUENCE [LARGE SCALE GENOMIC DNA]</scope>
    <source>
        <strain evidence="2 3">Hh39</strain>
    </source>
</reference>
<comment type="caution">
    <text evidence="2">The sequence shown here is derived from an EMBL/GenBank/DDBJ whole genome shotgun (WGS) entry which is preliminary data.</text>
</comment>
<feature type="transmembrane region" description="Helical" evidence="1">
    <location>
        <begin position="253"/>
        <end position="272"/>
    </location>
</feature>
<feature type="transmembrane region" description="Helical" evidence="1">
    <location>
        <begin position="48"/>
        <end position="69"/>
    </location>
</feature>
<dbReference type="RefSeq" id="WP_119975149.1">
    <property type="nucleotide sequence ID" value="NZ_JBHSQA010000011.1"/>
</dbReference>
<feature type="transmembrane region" description="Helical" evidence="1">
    <location>
        <begin position="350"/>
        <end position="369"/>
    </location>
</feature>
<feature type="transmembrane region" description="Helical" evidence="1">
    <location>
        <begin position="220"/>
        <end position="241"/>
    </location>
</feature>
<keyword evidence="1" id="KW-0812">Transmembrane</keyword>
<feature type="transmembrane region" description="Helical" evidence="1">
    <location>
        <begin position="191"/>
        <end position="214"/>
    </location>
</feature>
<feature type="transmembrane region" description="Helical" evidence="1">
    <location>
        <begin position="278"/>
        <end position="304"/>
    </location>
</feature>
<feature type="transmembrane region" description="Helical" evidence="1">
    <location>
        <begin position="90"/>
        <end position="117"/>
    </location>
</feature>
<name>A0A3A5MLT6_9MICO</name>
<evidence type="ECO:0000313" key="3">
    <source>
        <dbReference type="Proteomes" id="UP000272015"/>
    </source>
</evidence>
<feature type="transmembrane region" description="Helical" evidence="1">
    <location>
        <begin position="325"/>
        <end position="344"/>
    </location>
</feature>
<feature type="transmembrane region" description="Helical" evidence="1">
    <location>
        <begin position="137"/>
        <end position="170"/>
    </location>
</feature>
<keyword evidence="1" id="KW-0472">Membrane</keyword>
<evidence type="ECO:0000313" key="2">
    <source>
        <dbReference type="EMBL" id="RJT87813.1"/>
    </source>
</evidence>
<evidence type="ECO:0000256" key="1">
    <source>
        <dbReference type="SAM" id="Phobius"/>
    </source>
</evidence>
<dbReference type="EMBL" id="QZVS01000087">
    <property type="protein sequence ID" value="RJT87813.1"/>
    <property type="molecule type" value="Genomic_DNA"/>
</dbReference>
<keyword evidence="1" id="KW-1133">Transmembrane helix</keyword>
<protein>
    <submittedName>
        <fullName evidence="2">Uncharacterized protein</fullName>
    </submittedName>
</protein>
<accession>A0A3A5MLT6</accession>
<gene>
    <name evidence="2" type="ORF">D6T64_13205</name>
</gene>
<dbReference type="OrthoDB" id="4922460at2"/>
<organism evidence="2 3">
    <name type="scientific">Cryobacterium melibiosiphilum</name>
    <dbReference type="NCBI Taxonomy" id="995039"/>
    <lineage>
        <taxon>Bacteria</taxon>
        <taxon>Bacillati</taxon>
        <taxon>Actinomycetota</taxon>
        <taxon>Actinomycetes</taxon>
        <taxon>Micrococcales</taxon>
        <taxon>Microbacteriaceae</taxon>
        <taxon>Cryobacterium</taxon>
    </lineage>
</organism>
<sequence>MALTRPSRAHLASAAVSAVSLVGGVSLAVVPAATLSISANVFTLAESGVIAVAIMIGTFAGQLAFAAIVESRLSSTSTARRVTFPRWLAALSLLAALLVALNHTSALVLCLGLPILLASLEVGRGVSIAERLDTREIWASVAVACGALGGVLAGFADASWALVPLVAGIFVATSMRSLRVAHRASAPEPSARAWVVADVGITGIVFPLINTLILTVLGPAGAVLFTAISTVTGLLAIPLNFLRLRLLKEHSRLDIVVSVAALIVATGALFVFEFAGFFSLLFGSAWTVAATVVPLLVACAWRAASLAPTLPFTALRRMGRARLVTLLRAGASVIALALACLGLLTLNIVAIFAALLIAELLSGVVYEVARRRVVRAETTTNI</sequence>
<dbReference type="Proteomes" id="UP000272015">
    <property type="component" value="Unassembled WGS sequence"/>
</dbReference>
<dbReference type="AlphaFoldDB" id="A0A3A5MLT6"/>
<proteinExistence type="predicted"/>
<keyword evidence="3" id="KW-1185">Reference proteome</keyword>